<protein>
    <submittedName>
        <fullName evidence="1">Uncharacterized protein</fullName>
    </submittedName>
</protein>
<reference evidence="1" key="1">
    <citation type="submission" date="2022-07" db="EMBL/GenBank/DDBJ databases">
        <title>Phylogenomic reconstructions and comparative analyses of Kickxellomycotina fungi.</title>
        <authorList>
            <person name="Reynolds N.K."/>
            <person name="Stajich J.E."/>
            <person name="Barry K."/>
            <person name="Grigoriev I.V."/>
            <person name="Crous P."/>
            <person name="Smith M.E."/>
        </authorList>
    </citation>
    <scope>NUCLEOTIDE SEQUENCE</scope>
    <source>
        <strain evidence="1">RSA 567</strain>
    </source>
</reference>
<evidence type="ECO:0000313" key="2">
    <source>
        <dbReference type="Proteomes" id="UP001151582"/>
    </source>
</evidence>
<dbReference type="OrthoDB" id="185373at2759"/>
<comment type="caution">
    <text evidence="1">The sequence shown here is derived from an EMBL/GenBank/DDBJ whole genome shotgun (WGS) entry which is preliminary data.</text>
</comment>
<dbReference type="EMBL" id="JANBQB010000845">
    <property type="protein sequence ID" value="KAJ1973337.1"/>
    <property type="molecule type" value="Genomic_DNA"/>
</dbReference>
<name>A0A9W8AX31_9FUNG</name>
<evidence type="ECO:0000313" key="1">
    <source>
        <dbReference type="EMBL" id="KAJ1973337.1"/>
    </source>
</evidence>
<organism evidence="1 2">
    <name type="scientific">Dimargaris verticillata</name>
    <dbReference type="NCBI Taxonomy" id="2761393"/>
    <lineage>
        <taxon>Eukaryota</taxon>
        <taxon>Fungi</taxon>
        <taxon>Fungi incertae sedis</taxon>
        <taxon>Zoopagomycota</taxon>
        <taxon>Kickxellomycotina</taxon>
        <taxon>Dimargaritomycetes</taxon>
        <taxon>Dimargaritales</taxon>
        <taxon>Dimargaritaceae</taxon>
        <taxon>Dimargaris</taxon>
    </lineage>
</organism>
<proteinExistence type="predicted"/>
<dbReference type="AlphaFoldDB" id="A0A9W8AX31"/>
<dbReference type="Proteomes" id="UP001151582">
    <property type="component" value="Unassembled WGS sequence"/>
</dbReference>
<accession>A0A9W8AX31</accession>
<sequence>MWAQPIPPKSTRDLSIRTLATSPCCFDQHSNTSHLRAKDIKAIADSTVAKLQALQKDPTFPHLGLVNEYLWFDETYGSHASVASFHPTVSPVVADMHFLMLESFVQTGHLAQGLALFCRMYQQIESWCTEATAPLPLNARTHLESQLNYGLTKLFSLVATSRDLEWAMGVCQQWVDANQLGDITVNPAVVDWRKSPQVWSSVLGVALSPSFALLPHRRTVTKTAYDILKAWHSMVTTQEHYVAYLLADLRYHGYANDADRVHAIWQCLEALETPTRAQWYQEYIAALARVGNFNQATRVYHQWRDQFGPPLSIEPLVAILISHAEVQQLSTAMTLYQSEQAQVPNAASDAPALALWHSSKWLELSLHHAACYFNCLPASLHTFHLDRAPYEKPITNHCSLSEFPSHLNRLVGALRSTGYQLTVHDYNELVKSYMYCHHHQPLVVTYDHVMGWYQAMKNRDVQPNLETHITLLWHASLSYHRALNEQQRALMTFRQFNRLQQSGLDYKTTRVYVPLLLSCLPLSRIRDLSLPYVLSAPISKIDPRFYTYKAELDAMGIPLDEFAVAVYMWGLGVSGDIRGMRSQWRGMGIFGIRRTERLYSIMLNCMARQNYLARYALAMLPLDMTRESPAVTLTPALRLALLKCCITALDYQTATQLLQDVPLTPDADSTNLYTLYMKCCFMPDGQPEMGYKVLKQLRAMNPKYHFIYYEAPFHHAITDPHFHQQATKLHHEYLHYHATQESLTPRFVEYLHTFGLVKSLGLPLDPTAPPKSSVEEFTFTEEHSASHTINPDHTSDAAAVPTEALDEATTAPTVLASRHGTTYIPFAFLRNEISLIVHQVKLHVVHREYSKIPAIITWLVAHIPPRSQIAFNTREELSILGQLLVEHTDDFDCWCAALRLMDMLVYRLKLPAQDVKATAMLGAMLKTKFRRLPLDQVTKACQSIDPQSVYLFYFKQNLHYVLPKPRRMTLRSYENLTNHATS</sequence>
<keyword evidence="2" id="KW-1185">Reference proteome</keyword>
<gene>
    <name evidence="1" type="ORF">H4R34_005111</name>
</gene>